<dbReference type="EMBL" id="PEZI01000012">
    <property type="protein sequence ID" value="PIS14834.1"/>
    <property type="molecule type" value="Genomic_DNA"/>
</dbReference>
<evidence type="ECO:0000313" key="8">
    <source>
        <dbReference type="EMBL" id="PIS14834.1"/>
    </source>
</evidence>
<evidence type="ECO:0000256" key="3">
    <source>
        <dbReference type="ARBA" id="ARBA00022692"/>
    </source>
</evidence>
<feature type="transmembrane region" description="Helical" evidence="6">
    <location>
        <begin position="9"/>
        <end position="27"/>
    </location>
</feature>
<feature type="domain" description="VTT" evidence="7">
    <location>
        <begin position="37"/>
        <end position="170"/>
    </location>
</feature>
<dbReference type="Pfam" id="PF09335">
    <property type="entry name" value="VTT_dom"/>
    <property type="match status" value="1"/>
</dbReference>
<proteinExistence type="predicted"/>
<name>A0A2H0WQ94_9BACT</name>
<evidence type="ECO:0000256" key="6">
    <source>
        <dbReference type="SAM" id="Phobius"/>
    </source>
</evidence>
<accession>A0A2H0WQ94</accession>
<sequence>MKFFKSAEVFLLALSYKIPLGLFVIVGSFLEEIIAPIPSPLVMMTAGTIAKAQGRSFWYLMLIGVIAAASKTIGCFIFYFIADKAEDILTTRFGKLIGFSHSEIEKIGELFSGKPKDDLILAGIRAIPIMPTTPVSLACGFIKMKLSTYLRSTFIGCYIRGMLFGFIGYSGLSILESSVEGINSLESVMNVVLVLLVAGFLGFVYFKRGKIDLHKILKRKEPSCQ</sequence>
<feature type="transmembrane region" description="Helical" evidence="6">
    <location>
        <begin position="154"/>
        <end position="175"/>
    </location>
</feature>
<feature type="transmembrane region" description="Helical" evidence="6">
    <location>
        <begin position="187"/>
        <end position="206"/>
    </location>
</feature>
<comment type="subcellular location">
    <subcellularLocation>
        <location evidence="1">Cell membrane</location>
        <topology evidence="1">Multi-pass membrane protein</topology>
    </subcellularLocation>
</comment>
<protein>
    <recommendedName>
        <fullName evidence="7">VTT domain-containing protein</fullName>
    </recommendedName>
</protein>
<evidence type="ECO:0000259" key="7">
    <source>
        <dbReference type="Pfam" id="PF09335"/>
    </source>
</evidence>
<feature type="transmembrane region" description="Helical" evidence="6">
    <location>
        <begin position="57"/>
        <end position="82"/>
    </location>
</feature>
<organism evidence="8 9">
    <name type="scientific">Candidatus Shapirobacteria bacterium CG09_land_8_20_14_0_10_39_12</name>
    <dbReference type="NCBI Taxonomy" id="1974885"/>
    <lineage>
        <taxon>Bacteria</taxon>
        <taxon>Candidatus Shapironibacteriota</taxon>
    </lineage>
</organism>
<dbReference type="AlphaFoldDB" id="A0A2H0WQ94"/>
<dbReference type="PANTHER" id="PTHR42709:SF6">
    <property type="entry name" value="UNDECAPRENYL PHOSPHATE TRANSPORTER A"/>
    <property type="match status" value="1"/>
</dbReference>
<evidence type="ECO:0000256" key="2">
    <source>
        <dbReference type="ARBA" id="ARBA00022475"/>
    </source>
</evidence>
<dbReference type="GO" id="GO:0005886">
    <property type="term" value="C:plasma membrane"/>
    <property type="evidence" value="ECO:0007669"/>
    <property type="project" value="UniProtKB-SubCell"/>
</dbReference>
<reference evidence="9" key="1">
    <citation type="submission" date="2017-09" db="EMBL/GenBank/DDBJ databases">
        <title>Depth-based differentiation of microbial function through sediment-hosted aquifers and enrichment of novel symbionts in the deep terrestrial subsurface.</title>
        <authorList>
            <person name="Probst A.J."/>
            <person name="Ladd B."/>
            <person name="Jarett J.K."/>
            <person name="Geller-Mcgrath D.E."/>
            <person name="Sieber C.M.K."/>
            <person name="Emerson J.B."/>
            <person name="Anantharaman K."/>
            <person name="Thomas B.C."/>
            <person name="Malmstrom R."/>
            <person name="Stieglmeier M."/>
            <person name="Klingl A."/>
            <person name="Woyke T."/>
            <person name="Ryan C.M."/>
            <person name="Banfield J.F."/>
        </authorList>
    </citation>
    <scope>NUCLEOTIDE SEQUENCE [LARGE SCALE GENOMIC DNA]</scope>
</reference>
<keyword evidence="2" id="KW-1003">Cell membrane</keyword>
<evidence type="ECO:0000256" key="5">
    <source>
        <dbReference type="ARBA" id="ARBA00023136"/>
    </source>
</evidence>
<dbReference type="PANTHER" id="PTHR42709">
    <property type="entry name" value="ALKALINE PHOSPHATASE LIKE PROTEIN"/>
    <property type="match status" value="1"/>
</dbReference>
<comment type="caution">
    <text evidence="8">The sequence shown here is derived from an EMBL/GenBank/DDBJ whole genome shotgun (WGS) entry which is preliminary data.</text>
</comment>
<evidence type="ECO:0000256" key="1">
    <source>
        <dbReference type="ARBA" id="ARBA00004651"/>
    </source>
</evidence>
<evidence type="ECO:0000256" key="4">
    <source>
        <dbReference type="ARBA" id="ARBA00022989"/>
    </source>
</evidence>
<keyword evidence="5 6" id="KW-0472">Membrane</keyword>
<evidence type="ECO:0000313" key="9">
    <source>
        <dbReference type="Proteomes" id="UP000230775"/>
    </source>
</evidence>
<keyword evidence="3 6" id="KW-0812">Transmembrane</keyword>
<dbReference type="InterPro" id="IPR032816">
    <property type="entry name" value="VTT_dom"/>
</dbReference>
<dbReference type="InterPro" id="IPR051311">
    <property type="entry name" value="DedA_domain"/>
</dbReference>
<gene>
    <name evidence="8" type="ORF">COT64_00570</name>
</gene>
<keyword evidence="4 6" id="KW-1133">Transmembrane helix</keyword>
<dbReference type="Proteomes" id="UP000230775">
    <property type="component" value="Unassembled WGS sequence"/>
</dbReference>